<keyword evidence="1" id="KW-0347">Helicase</keyword>
<accession>A0A5N5D1D8</accession>
<keyword evidence="2" id="KW-1185">Reference proteome</keyword>
<reference evidence="1 2" key="1">
    <citation type="journal article" date="2019" name="Sci. Rep.">
        <title>A multi-omics analysis of the grapevine pathogen Lasiodiplodia theobromae reveals that temperature affects the expression of virulence- and pathogenicity-related genes.</title>
        <authorList>
            <person name="Felix C."/>
            <person name="Meneses R."/>
            <person name="Goncalves M.F.M."/>
            <person name="Tilleman L."/>
            <person name="Duarte A.S."/>
            <person name="Jorrin-Novo J.V."/>
            <person name="Van de Peer Y."/>
            <person name="Deforce D."/>
            <person name="Van Nieuwerburgh F."/>
            <person name="Esteves A.C."/>
            <person name="Alves A."/>
        </authorList>
    </citation>
    <scope>NUCLEOTIDE SEQUENCE [LARGE SCALE GENOMIC DNA]</scope>
    <source>
        <strain evidence="1 2">LA-SOL3</strain>
    </source>
</reference>
<dbReference type="EMBL" id="VCHE01000107">
    <property type="protein sequence ID" value="KAB2571232.1"/>
    <property type="molecule type" value="Genomic_DNA"/>
</dbReference>
<keyword evidence="1" id="KW-0547">Nucleotide-binding</keyword>
<dbReference type="InterPro" id="IPR027417">
    <property type="entry name" value="P-loop_NTPase"/>
</dbReference>
<dbReference type="SUPFAM" id="SSF52540">
    <property type="entry name" value="P-loop containing nucleoside triphosphate hydrolases"/>
    <property type="match status" value="1"/>
</dbReference>
<proteinExistence type="predicted"/>
<dbReference type="Proteomes" id="UP000325902">
    <property type="component" value="Unassembled WGS sequence"/>
</dbReference>
<dbReference type="Gene3D" id="3.40.50.300">
    <property type="entry name" value="P-loop containing nucleotide triphosphate hydrolases"/>
    <property type="match status" value="1"/>
</dbReference>
<evidence type="ECO:0000313" key="2">
    <source>
        <dbReference type="Proteomes" id="UP000325902"/>
    </source>
</evidence>
<evidence type="ECO:0000313" key="1">
    <source>
        <dbReference type="EMBL" id="KAB2571232.1"/>
    </source>
</evidence>
<dbReference type="AlphaFoldDB" id="A0A5N5D1D8"/>
<name>A0A5N5D1D8_9PEZI</name>
<sequence>MQRTLRTALRYVHHGPTLPPKSGFHAGHQGIVQHRIERSKQHPLRIQNREKWTRNKAKNPSKKHVRKEEELKKKMVDEELRNRRLLDRFLDQSEWAGRLYPERPRDASGNLLPLTDEQQAVMKLVVEDEQNVFFTGPAGSGKSMLLRELIAALEEKYPTRPNRV</sequence>
<protein>
    <submittedName>
        <fullName evidence="1">ATP-dependent DNA helicase pfh1</fullName>
    </submittedName>
</protein>
<dbReference type="GO" id="GO:0004386">
    <property type="term" value="F:helicase activity"/>
    <property type="evidence" value="ECO:0007669"/>
    <property type="project" value="UniProtKB-KW"/>
</dbReference>
<keyword evidence="1" id="KW-0067">ATP-binding</keyword>
<dbReference type="OrthoDB" id="432234at2759"/>
<gene>
    <name evidence="1" type="primary">pfh1</name>
    <name evidence="1" type="ORF">DBV05_g10101</name>
</gene>
<comment type="caution">
    <text evidence="1">The sequence shown here is derived from an EMBL/GenBank/DDBJ whole genome shotgun (WGS) entry which is preliminary data.</text>
</comment>
<organism evidence="1 2">
    <name type="scientific">Lasiodiplodia theobromae</name>
    <dbReference type="NCBI Taxonomy" id="45133"/>
    <lineage>
        <taxon>Eukaryota</taxon>
        <taxon>Fungi</taxon>
        <taxon>Dikarya</taxon>
        <taxon>Ascomycota</taxon>
        <taxon>Pezizomycotina</taxon>
        <taxon>Dothideomycetes</taxon>
        <taxon>Dothideomycetes incertae sedis</taxon>
        <taxon>Botryosphaeriales</taxon>
        <taxon>Botryosphaeriaceae</taxon>
        <taxon>Lasiodiplodia</taxon>
    </lineage>
</organism>
<keyword evidence="1" id="KW-0378">Hydrolase</keyword>